<name>A0A964XPX8_9ACTN</name>
<accession>A0A964XPX8</accession>
<evidence type="ECO:0000313" key="2">
    <source>
        <dbReference type="EMBL" id="NBE55043.1"/>
    </source>
</evidence>
<feature type="region of interest" description="Disordered" evidence="1">
    <location>
        <begin position="1"/>
        <end position="83"/>
    </location>
</feature>
<protein>
    <submittedName>
        <fullName evidence="2">Uncharacterized protein</fullName>
    </submittedName>
</protein>
<dbReference type="EMBL" id="JAAAHS010000276">
    <property type="protein sequence ID" value="NBE55043.1"/>
    <property type="molecule type" value="Genomic_DNA"/>
</dbReference>
<reference evidence="2" key="1">
    <citation type="submission" date="2020-01" db="EMBL/GenBank/DDBJ databases">
        <title>Whole-genome analyses of novel actinobacteria.</title>
        <authorList>
            <person name="Sahin N."/>
        </authorList>
    </citation>
    <scope>NUCLEOTIDE SEQUENCE</scope>
    <source>
        <strain evidence="2">YC537</strain>
    </source>
</reference>
<feature type="non-terminal residue" evidence="2">
    <location>
        <position position="1"/>
    </location>
</feature>
<feature type="compositionally biased region" description="Basic and acidic residues" evidence="1">
    <location>
        <begin position="51"/>
        <end position="66"/>
    </location>
</feature>
<dbReference type="OrthoDB" id="4338732at2"/>
<dbReference type="AlphaFoldDB" id="A0A964XPX8"/>
<evidence type="ECO:0000313" key="3">
    <source>
        <dbReference type="Proteomes" id="UP000598297"/>
    </source>
</evidence>
<feature type="compositionally biased region" description="Basic and acidic residues" evidence="1">
    <location>
        <begin position="18"/>
        <end position="27"/>
    </location>
</feature>
<organism evidence="2 3">
    <name type="scientific">Streptomyces boluensis</name>
    <dbReference type="NCBI Taxonomy" id="1775135"/>
    <lineage>
        <taxon>Bacteria</taxon>
        <taxon>Bacillati</taxon>
        <taxon>Actinomycetota</taxon>
        <taxon>Actinomycetes</taxon>
        <taxon>Kitasatosporales</taxon>
        <taxon>Streptomycetaceae</taxon>
        <taxon>Streptomyces</taxon>
    </lineage>
</organism>
<evidence type="ECO:0000256" key="1">
    <source>
        <dbReference type="SAM" id="MobiDB-lite"/>
    </source>
</evidence>
<keyword evidence="3" id="KW-1185">Reference proteome</keyword>
<gene>
    <name evidence="2" type="ORF">GUY60_27180</name>
</gene>
<sequence length="118" mass="12411">PKAEEGAEPRLVTSPAHEALRMMRSAEPESTGSPRVPEQAGRSAATSARADGTERAGEQRREDGHRSTGRHLVGTVPALPVPHDALAPGTDLCGLGEQYGGWAPDSPQENICRDAYGS</sequence>
<comment type="caution">
    <text evidence="2">The sequence shown here is derived from an EMBL/GenBank/DDBJ whole genome shotgun (WGS) entry which is preliminary data.</text>
</comment>
<proteinExistence type="predicted"/>
<dbReference type="RefSeq" id="WP_161702431.1">
    <property type="nucleotide sequence ID" value="NZ_JAAAHS010000276.1"/>
</dbReference>
<dbReference type="Proteomes" id="UP000598297">
    <property type="component" value="Unassembled WGS sequence"/>
</dbReference>